<proteinExistence type="inferred from homology"/>
<dbReference type="GO" id="GO:1901891">
    <property type="term" value="P:regulation of cell septum assembly"/>
    <property type="evidence" value="ECO:0007669"/>
    <property type="project" value="InterPro"/>
</dbReference>
<dbReference type="InterPro" id="IPR013033">
    <property type="entry name" value="MinC"/>
</dbReference>
<reference evidence="9" key="1">
    <citation type="journal article" date="2023" name="Front. Microbiol.">
        <title>Genome analysis of Candidatus Aschnera chinzeii, the bacterial endosymbiont of the blood-sucking bat fly Penicillidia jenynsii (Insecta: Diptera: Nycteribiidae).</title>
        <authorList>
            <person name="Koga R."/>
            <person name="Moriyama M."/>
            <person name="Nozaki T."/>
            <person name="Fukatsu T."/>
        </authorList>
    </citation>
    <scope>NUCLEOTIDE SEQUENCE</scope>
    <source>
        <strain evidence="9">Kw-01</strain>
    </source>
</reference>
<dbReference type="EMBL" id="AP028961">
    <property type="protein sequence ID" value="BET44716.1"/>
    <property type="molecule type" value="Genomic_DNA"/>
</dbReference>
<name>A0AAT9G4Q7_9ENTR</name>
<evidence type="ECO:0000256" key="6">
    <source>
        <dbReference type="HAMAP-Rule" id="MF_00267"/>
    </source>
</evidence>
<feature type="domain" description="Septum formation inhibitor MinC N-terminal" evidence="8">
    <location>
        <begin position="7"/>
        <end position="75"/>
    </location>
</feature>
<feature type="domain" description="Septum formation inhibitor MinC C-terminal" evidence="7">
    <location>
        <begin position="122"/>
        <end position="222"/>
    </location>
</feature>
<evidence type="ECO:0000259" key="7">
    <source>
        <dbReference type="Pfam" id="PF03775"/>
    </source>
</evidence>
<reference evidence="9" key="2">
    <citation type="submission" date="2023-10" db="EMBL/GenBank/DDBJ databases">
        <authorList>
            <person name="Koga R."/>
            <person name="Fukatsu T."/>
        </authorList>
    </citation>
    <scope>NUCLEOTIDE SEQUENCE</scope>
    <source>
        <strain evidence="9">Kw-01</strain>
    </source>
</reference>
<organism evidence="9">
    <name type="scientific">Candidatus Aschnera chinzeii</name>
    <dbReference type="NCBI Taxonomy" id="1485666"/>
    <lineage>
        <taxon>Bacteria</taxon>
        <taxon>Pseudomonadati</taxon>
        <taxon>Pseudomonadota</taxon>
        <taxon>Gammaproteobacteria</taxon>
        <taxon>Enterobacterales</taxon>
        <taxon>Enterobacteriaceae</taxon>
        <taxon>Candidatus Aschnera</taxon>
    </lineage>
</organism>
<dbReference type="Gene3D" id="2.160.20.70">
    <property type="match status" value="1"/>
</dbReference>
<evidence type="ECO:0000256" key="4">
    <source>
        <dbReference type="ARBA" id="ARBA00023306"/>
    </source>
</evidence>
<evidence type="ECO:0000256" key="5">
    <source>
        <dbReference type="ARBA" id="ARBA00025606"/>
    </source>
</evidence>
<comment type="function">
    <text evidence="5 6">Cell division inhibitor that blocks the formation of polar Z ring septums. Rapidly oscillates between the poles of the cell to destabilize FtsZ filaments that have formed before they mature into polar Z rings. Prevents FtsZ polymerization.</text>
</comment>
<dbReference type="GO" id="GO:0000902">
    <property type="term" value="P:cell morphogenesis"/>
    <property type="evidence" value="ECO:0007669"/>
    <property type="project" value="InterPro"/>
</dbReference>
<gene>
    <name evidence="6 9" type="primary">minC</name>
    <name evidence="9" type="ORF">ACHINZ_3880</name>
</gene>
<dbReference type="PANTHER" id="PTHR34108:SF1">
    <property type="entry name" value="SEPTUM SITE-DETERMINING PROTEIN MINC"/>
    <property type="match status" value="1"/>
</dbReference>
<evidence type="ECO:0000313" key="9">
    <source>
        <dbReference type="EMBL" id="BET44716.1"/>
    </source>
</evidence>
<dbReference type="PANTHER" id="PTHR34108">
    <property type="entry name" value="SEPTUM SITE-DETERMINING PROTEIN MINC"/>
    <property type="match status" value="1"/>
</dbReference>
<dbReference type="Pfam" id="PF05209">
    <property type="entry name" value="MinC_N"/>
    <property type="match status" value="1"/>
</dbReference>
<keyword evidence="2 6" id="KW-0132">Cell division</keyword>
<dbReference type="Gene3D" id="3.30.70.260">
    <property type="match status" value="1"/>
</dbReference>
<dbReference type="InterPro" id="IPR016098">
    <property type="entry name" value="CAP/MinC_C"/>
</dbReference>
<dbReference type="InterPro" id="IPR007874">
    <property type="entry name" value="MinC_N"/>
</dbReference>
<keyword evidence="3 6" id="KW-0717">Septation</keyword>
<sequence length="226" mass="25664">MRSNFPIEFKKSNFIFTVLYLKNKDITVIKKAIQEKMYCVPFFLKSSSIIFDISNLFELHTILKLCNIIESFGLKIIGVTGCNDVQLRKLINSAGIQLFNTYHMLKIDNKDNRINKYQKTQVINNHVRSGQRVYAINSDLIINTHVSEGAELIADGNIHIYGNMRGRALAGASGDTDSQIYCTNLQAELISIAGRFWLNEQIPSNFIGKGARLYLVHNKMTIDNII</sequence>
<evidence type="ECO:0000259" key="8">
    <source>
        <dbReference type="Pfam" id="PF05209"/>
    </source>
</evidence>
<dbReference type="NCBIfam" id="TIGR01222">
    <property type="entry name" value="minC"/>
    <property type="match status" value="1"/>
</dbReference>
<dbReference type="GO" id="GO:0051302">
    <property type="term" value="P:regulation of cell division"/>
    <property type="evidence" value="ECO:0007669"/>
    <property type="project" value="InterPro"/>
</dbReference>
<comment type="similarity">
    <text evidence="1 6">Belongs to the MinC family.</text>
</comment>
<comment type="subunit">
    <text evidence="6">Interacts with MinD and FtsZ.</text>
</comment>
<dbReference type="InterPro" id="IPR005526">
    <property type="entry name" value="Septum_form_inhib_MinC_C"/>
</dbReference>
<dbReference type="HAMAP" id="MF_00267">
    <property type="entry name" value="MinC"/>
    <property type="match status" value="1"/>
</dbReference>
<evidence type="ECO:0000256" key="3">
    <source>
        <dbReference type="ARBA" id="ARBA00023210"/>
    </source>
</evidence>
<dbReference type="AlphaFoldDB" id="A0AAT9G4Q7"/>
<evidence type="ECO:0000256" key="2">
    <source>
        <dbReference type="ARBA" id="ARBA00022618"/>
    </source>
</evidence>
<keyword evidence="4 6" id="KW-0131">Cell cycle</keyword>
<dbReference type="Pfam" id="PF03775">
    <property type="entry name" value="MinC_C"/>
    <property type="match status" value="1"/>
</dbReference>
<protein>
    <recommendedName>
        <fullName evidence="6">Probable septum site-determining protein MinC</fullName>
    </recommendedName>
</protein>
<dbReference type="GO" id="GO:0000917">
    <property type="term" value="P:division septum assembly"/>
    <property type="evidence" value="ECO:0007669"/>
    <property type="project" value="UniProtKB-KW"/>
</dbReference>
<dbReference type="InterPro" id="IPR036145">
    <property type="entry name" value="MinC_C_sf"/>
</dbReference>
<evidence type="ECO:0000256" key="1">
    <source>
        <dbReference type="ARBA" id="ARBA00006291"/>
    </source>
</evidence>
<dbReference type="SUPFAM" id="SSF63848">
    <property type="entry name" value="Cell-division inhibitor MinC, C-terminal domain"/>
    <property type="match status" value="1"/>
</dbReference>
<accession>A0AAT9G4Q7</accession>